<keyword evidence="3" id="KW-1185">Reference proteome</keyword>
<reference evidence="3" key="2">
    <citation type="submission" date="2015-01" db="EMBL/GenBank/DDBJ databases">
        <title>Evolutionary Origins and Diversification of the Mycorrhizal Mutualists.</title>
        <authorList>
            <consortium name="DOE Joint Genome Institute"/>
            <consortium name="Mycorrhizal Genomics Consortium"/>
            <person name="Kohler A."/>
            <person name="Kuo A."/>
            <person name="Nagy L.G."/>
            <person name="Floudas D."/>
            <person name="Copeland A."/>
            <person name="Barry K.W."/>
            <person name="Cichocki N."/>
            <person name="Veneault-Fourrey C."/>
            <person name="LaButti K."/>
            <person name="Lindquist E.A."/>
            <person name="Lipzen A."/>
            <person name="Lundell T."/>
            <person name="Morin E."/>
            <person name="Murat C."/>
            <person name="Riley R."/>
            <person name="Ohm R."/>
            <person name="Sun H."/>
            <person name="Tunlid A."/>
            <person name="Henrissat B."/>
            <person name="Grigoriev I.V."/>
            <person name="Hibbett D.S."/>
            <person name="Martin F."/>
        </authorList>
    </citation>
    <scope>NUCLEOTIDE SEQUENCE [LARGE SCALE GENOMIC DNA]</scope>
    <source>
        <strain evidence="3">h7</strain>
    </source>
</reference>
<evidence type="ECO:0000313" key="3">
    <source>
        <dbReference type="Proteomes" id="UP000053424"/>
    </source>
</evidence>
<reference evidence="2 3" key="1">
    <citation type="submission" date="2014-04" db="EMBL/GenBank/DDBJ databases">
        <authorList>
            <consortium name="DOE Joint Genome Institute"/>
            <person name="Kuo A."/>
            <person name="Gay G."/>
            <person name="Dore J."/>
            <person name="Kohler A."/>
            <person name="Nagy L.G."/>
            <person name="Floudas D."/>
            <person name="Copeland A."/>
            <person name="Barry K.W."/>
            <person name="Cichocki N."/>
            <person name="Veneault-Fourrey C."/>
            <person name="LaButti K."/>
            <person name="Lindquist E.A."/>
            <person name="Lipzen A."/>
            <person name="Lundell T."/>
            <person name="Morin E."/>
            <person name="Murat C."/>
            <person name="Sun H."/>
            <person name="Tunlid A."/>
            <person name="Henrissat B."/>
            <person name="Grigoriev I.V."/>
            <person name="Hibbett D.S."/>
            <person name="Martin F."/>
            <person name="Nordberg H.P."/>
            <person name="Cantor M.N."/>
            <person name="Hua S.X."/>
        </authorList>
    </citation>
    <scope>NUCLEOTIDE SEQUENCE [LARGE SCALE GENOMIC DNA]</scope>
    <source>
        <strain evidence="3">h7</strain>
    </source>
</reference>
<dbReference type="EMBL" id="KN831777">
    <property type="protein sequence ID" value="KIM42512.1"/>
    <property type="molecule type" value="Genomic_DNA"/>
</dbReference>
<dbReference type="Proteomes" id="UP000053424">
    <property type="component" value="Unassembled WGS sequence"/>
</dbReference>
<sequence length="99" mass="10845">MAGIPAPDVADYKRRKEIELFSRLVQYPNLHRTGPRSKSSVGLGRNSMTTFGTRPHGSQRAPGRQTIATGHVPGRYASTWRFSRCITPFHAGNPPGLSA</sequence>
<evidence type="ECO:0000313" key="2">
    <source>
        <dbReference type="EMBL" id="KIM42512.1"/>
    </source>
</evidence>
<organism evidence="2 3">
    <name type="scientific">Hebeloma cylindrosporum</name>
    <dbReference type="NCBI Taxonomy" id="76867"/>
    <lineage>
        <taxon>Eukaryota</taxon>
        <taxon>Fungi</taxon>
        <taxon>Dikarya</taxon>
        <taxon>Basidiomycota</taxon>
        <taxon>Agaricomycotina</taxon>
        <taxon>Agaricomycetes</taxon>
        <taxon>Agaricomycetidae</taxon>
        <taxon>Agaricales</taxon>
        <taxon>Agaricineae</taxon>
        <taxon>Hymenogastraceae</taxon>
        <taxon>Hebeloma</taxon>
    </lineage>
</organism>
<gene>
    <name evidence="2" type="ORF">M413DRAFT_119570</name>
</gene>
<feature type="region of interest" description="Disordered" evidence="1">
    <location>
        <begin position="31"/>
        <end position="71"/>
    </location>
</feature>
<dbReference type="HOGENOM" id="CLU_2320667_0_0_1"/>
<feature type="compositionally biased region" description="Polar residues" evidence="1">
    <location>
        <begin position="36"/>
        <end position="52"/>
    </location>
</feature>
<dbReference type="AlphaFoldDB" id="A0A0C2YNB1"/>
<name>A0A0C2YNB1_HEBCY</name>
<protein>
    <submittedName>
        <fullName evidence="2">Uncharacterized protein</fullName>
    </submittedName>
</protein>
<proteinExistence type="predicted"/>
<evidence type="ECO:0000256" key="1">
    <source>
        <dbReference type="SAM" id="MobiDB-lite"/>
    </source>
</evidence>
<accession>A0A0C2YNB1</accession>